<gene>
    <name evidence="1" type="ORF">MIND_01114000</name>
</gene>
<dbReference type="GeneID" id="59350219"/>
<comment type="caution">
    <text evidence="1">The sequence shown here is derived from an EMBL/GenBank/DDBJ whole genome shotgun (WGS) entry which is preliminary data.</text>
</comment>
<name>A0A8H6VTI2_9AGAR</name>
<evidence type="ECO:0000313" key="1">
    <source>
        <dbReference type="EMBL" id="KAF7293372.1"/>
    </source>
</evidence>
<dbReference type="RefSeq" id="XP_037215535.1">
    <property type="nucleotide sequence ID" value="XM_037367703.1"/>
</dbReference>
<organism evidence="1 2">
    <name type="scientific">Mycena indigotica</name>
    <dbReference type="NCBI Taxonomy" id="2126181"/>
    <lineage>
        <taxon>Eukaryota</taxon>
        <taxon>Fungi</taxon>
        <taxon>Dikarya</taxon>
        <taxon>Basidiomycota</taxon>
        <taxon>Agaricomycotina</taxon>
        <taxon>Agaricomycetes</taxon>
        <taxon>Agaricomycetidae</taxon>
        <taxon>Agaricales</taxon>
        <taxon>Marasmiineae</taxon>
        <taxon>Mycenaceae</taxon>
        <taxon>Mycena</taxon>
    </lineage>
</organism>
<dbReference type="OrthoDB" id="2654453at2759"/>
<dbReference type="InterPro" id="IPR015943">
    <property type="entry name" value="WD40/YVTN_repeat-like_dom_sf"/>
</dbReference>
<dbReference type="SMART" id="SM00320">
    <property type="entry name" value="WD40"/>
    <property type="match status" value="2"/>
</dbReference>
<dbReference type="Proteomes" id="UP000636479">
    <property type="component" value="Unassembled WGS sequence"/>
</dbReference>
<protein>
    <submittedName>
        <fullName evidence="1">Uncharacterized protein</fullName>
    </submittedName>
</protein>
<keyword evidence="2" id="KW-1185">Reference proteome</keyword>
<reference evidence="1" key="1">
    <citation type="submission" date="2020-05" db="EMBL/GenBank/DDBJ databases">
        <title>Mycena genomes resolve the evolution of fungal bioluminescence.</title>
        <authorList>
            <person name="Tsai I.J."/>
        </authorList>
    </citation>
    <scope>NUCLEOTIDE SEQUENCE</scope>
    <source>
        <strain evidence="1">171206Taipei</strain>
    </source>
</reference>
<dbReference type="AlphaFoldDB" id="A0A8H6VTI2"/>
<dbReference type="InterPro" id="IPR001680">
    <property type="entry name" value="WD40_rpt"/>
</dbReference>
<dbReference type="EMBL" id="JACAZF010000010">
    <property type="protein sequence ID" value="KAF7293372.1"/>
    <property type="molecule type" value="Genomic_DNA"/>
</dbReference>
<dbReference type="InterPro" id="IPR036322">
    <property type="entry name" value="WD40_repeat_dom_sf"/>
</dbReference>
<dbReference type="SUPFAM" id="SSF50978">
    <property type="entry name" value="WD40 repeat-like"/>
    <property type="match status" value="1"/>
</dbReference>
<proteinExistence type="predicted"/>
<accession>A0A8H6VTI2</accession>
<evidence type="ECO:0000313" key="2">
    <source>
        <dbReference type="Proteomes" id="UP000636479"/>
    </source>
</evidence>
<dbReference type="Gene3D" id="2.130.10.10">
    <property type="entry name" value="YVTN repeat-like/Quinoprotein amine dehydrogenase"/>
    <property type="match status" value="1"/>
</dbReference>
<sequence length="289" mass="32192">MVLRHEMDSDITYSLQFQLSGHFGAVLCLGCRHDGKYLGSGGTDGTKIWDLKSRREMQVPASSTIRGAMTCLVWLKRDDDTAEALIFGTQSGYLVCWIDEMDKDTGKAVFKEVWCCQLTEPAEITGLAFDLMTNRLAACHRGGILQIYTLRGATIRHEVCSFKIPNCTPQAVMFGSMFGNERELMLFGLHCGLVYTVRGNLPPSVENAWNLGCHIGGVALDVANSVLCINDPSTSVDSYGFRDRERLKSFRSTNNEVATCSPGVFGRQFHHGRERKRPWDRLHLGAASW</sequence>